<evidence type="ECO:0000313" key="2">
    <source>
        <dbReference type="Proteomes" id="UP000590460"/>
    </source>
</evidence>
<proteinExistence type="predicted"/>
<accession>A0A846ZH36</accession>
<dbReference type="RefSeq" id="WP_168676769.1">
    <property type="nucleotide sequence ID" value="NZ_BPKV01000005.1"/>
</dbReference>
<evidence type="ECO:0000313" key="1">
    <source>
        <dbReference type="EMBL" id="NKZ18530.1"/>
    </source>
</evidence>
<protein>
    <submittedName>
        <fullName evidence="1">Accessory Sec system protein Asp1</fullName>
    </submittedName>
</protein>
<comment type="caution">
    <text evidence="1">The sequence shown here is derived from an EMBL/GenBank/DDBJ whole genome shotgun (WGS) entry which is preliminary data.</text>
</comment>
<organism evidence="1 2">
    <name type="scientific">Leuconostoc holzapfelii</name>
    <dbReference type="NCBI Taxonomy" id="434464"/>
    <lineage>
        <taxon>Bacteria</taxon>
        <taxon>Bacillati</taxon>
        <taxon>Bacillota</taxon>
        <taxon>Bacilli</taxon>
        <taxon>Lactobacillales</taxon>
        <taxon>Lactobacillaceae</taxon>
        <taxon>Leuconostoc</taxon>
    </lineage>
</organism>
<dbReference type="InterPro" id="IPR022372">
    <property type="entry name" value="Accessory_SS_Asp1"/>
</dbReference>
<gene>
    <name evidence="1" type="primary">asp1</name>
    <name evidence="1" type="ORF">HF966_05005</name>
</gene>
<dbReference type="GO" id="GO:0015031">
    <property type="term" value="P:protein transport"/>
    <property type="evidence" value="ECO:0007669"/>
    <property type="project" value="InterPro"/>
</dbReference>
<dbReference type="AlphaFoldDB" id="A0A846ZH36"/>
<reference evidence="1 2" key="1">
    <citation type="submission" date="2020-04" db="EMBL/GenBank/DDBJ databases">
        <title>MicrobeNet Type strains.</title>
        <authorList>
            <person name="Nicholson A.C."/>
        </authorList>
    </citation>
    <scope>NUCLEOTIDE SEQUENCE [LARGE SCALE GENOMIC DNA]</scope>
    <source>
        <strain evidence="1 2">CCUG 54536</strain>
    </source>
</reference>
<name>A0A846ZH36_9LACO</name>
<sequence>MTIHIIPEWHDNAMRVPEFDDSLHQTQLFLSQGQDVILTIIDFLPNLNQVMLKNNLTAADVWSVYDVLQRVRLTDDRPVAITDFTWPQQAQFIYLPDRILVQVEDVQYATVWLDQEWQARIVAIDLWSAAGRTQQLLVDYRGFISRVTTFDTQGEVVRRDYLTPSGAVAVQETGDSGAVTTQQVWTTQTHFKNMAELVAVALSQHLASMPATDYIIMAQSQRATFLVNQVAPQQPVILSYQSQRTDPQLAQALLLHISGTVAYAVTDTQAQYDKIVAQLANPDELAVIPPYPVIATMQPSAQQPVVLIYWVAPSLEQADFEAVQAAMISQPEAIVFIETEQEHTAFDALIREASQTATNEHGLVDRASQEAYQGRFQFLPPQSEAKRLQYMSTARVLLDLGSAPDQFMQAAALTYGVPQINQTATPYVLPEKNGQIVTDQLSLVVALQHYLLAPQPNQLVRETAHELAQAHSDEYLWIKWQQVFNKIKQQRASS</sequence>
<dbReference type="Pfam" id="PF16993">
    <property type="entry name" value="Asp1"/>
    <property type="match status" value="1"/>
</dbReference>
<dbReference type="NCBIfam" id="TIGR03713">
    <property type="entry name" value="acc_sec_asp1"/>
    <property type="match status" value="1"/>
</dbReference>
<dbReference type="EMBL" id="JAAXPO010000004">
    <property type="protein sequence ID" value="NKZ18530.1"/>
    <property type="molecule type" value="Genomic_DNA"/>
</dbReference>
<dbReference type="Proteomes" id="UP000590460">
    <property type="component" value="Unassembled WGS sequence"/>
</dbReference>